<protein>
    <submittedName>
        <fullName evidence="6">Siderophore-binding protein DesE</fullName>
    </submittedName>
</protein>
<dbReference type="InterPro" id="IPR002491">
    <property type="entry name" value="ABC_transptr_periplasmic_BD"/>
</dbReference>
<keyword evidence="3" id="KW-0813">Transport</keyword>
<evidence type="ECO:0000313" key="7">
    <source>
        <dbReference type="Proteomes" id="UP001500212"/>
    </source>
</evidence>
<dbReference type="InterPro" id="IPR006311">
    <property type="entry name" value="TAT_signal"/>
</dbReference>
<dbReference type="PANTHER" id="PTHR30532:SF24">
    <property type="entry name" value="FERRIC ENTEROBACTIN-BINDING PERIPLASMIC PROTEIN FEPB"/>
    <property type="match status" value="1"/>
</dbReference>
<accession>A0ABP8TWW9</accession>
<dbReference type="PANTHER" id="PTHR30532">
    <property type="entry name" value="IRON III DICITRATE-BINDING PERIPLASMIC PROTEIN"/>
    <property type="match status" value="1"/>
</dbReference>
<dbReference type="SUPFAM" id="SSF53807">
    <property type="entry name" value="Helical backbone' metal receptor"/>
    <property type="match status" value="1"/>
</dbReference>
<evidence type="ECO:0000313" key="6">
    <source>
        <dbReference type="EMBL" id="GAA4614909.1"/>
    </source>
</evidence>
<proteinExistence type="inferred from homology"/>
<dbReference type="Proteomes" id="UP001500212">
    <property type="component" value="Unassembled WGS sequence"/>
</dbReference>
<organism evidence="6 7">
    <name type="scientific">Actinoallomurus liliacearum</name>
    <dbReference type="NCBI Taxonomy" id="1080073"/>
    <lineage>
        <taxon>Bacteria</taxon>
        <taxon>Bacillati</taxon>
        <taxon>Actinomycetota</taxon>
        <taxon>Actinomycetes</taxon>
        <taxon>Streptosporangiales</taxon>
        <taxon>Thermomonosporaceae</taxon>
        <taxon>Actinoallomurus</taxon>
    </lineage>
</organism>
<sequence length="340" mass="35792">MPHARTPGLSRRGLLAALGGIGAGALVTACGGGGGSKAAVSGGSWAFTDDRGRTVNAKSRPRRLVAYIGTAAALHDLGLGDRIVGVFGPTTLKDGRPDPLAGSLDVSKVTVLGNTFGEFNVEKYAGLRPDLLITNMFLPNALWYVPDNSKDKIAALAPSVAITAAKVSITEPIRRYEELAAALGADLKARQVTDAKARFDRAAETLRAAARAKSGLKVLAASGSPDLFYASDPNANADLRYFRSLGVDLIVPDKVSSQGFFEELSWENADKYPADVILLDARTSALQPKDLAAKPTWAKLPAVKAGQVTPWQSEPRFSNAGFAPLVETLAAAIQKAQKVR</sequence>
<keyword evidence="7" id="KW-1185">Reference proteome</keyword>
<dbReference type="Gene3D" id="3.40.50.1980">
    <property type="entry name" value="Nitrogenase molybdenum iron protein domain"/>
    <property type="match status" value="2"/>
</dbReference>
<name>A0ABP8TWW9_9ACTN</name>
<comment type="similarity">
    <text evidence="2">Belongs to the bacterial solute-binding protein 8 family.</text>
</comment>
<evidence type="ECO:0000256" key="3">
    <source>
        <dbReference type="ARBA" id="ARBA00022448"/>
    </source>
</evidence>
<comment type="subcellular location">
    <subcellularLocation>
        <location evidence="1">Cell envelope</location>
    </subcellularLocation>
</comment>
<comment type="caution">
    <text evidence="6">The sequence shown here is derived from an EMBL/GenBank/DDBJ whole genome shotgun (WGS) entry which is preliminary data.</text>
</comment>
<dbReference type="RefSeq" id="WP_345363247.1">
    <property type="nucleotide sequence ID" value="NZ_BAABHJ010000027.1"/>
</dbReference>
<dbReference type="PROSITE" id="PS51318">
    <property type="entry name" value="TAT"/>
    <property type="match status" value="1"/>
</dbReference>
<dbReference type="PROSITE" id="PS50983">
    <property type="entry name" value="FE_B12_PBP"/>
    <property type="match status" value="1"/>
</dbReference>
<evidence type="ECO:0000256" key="1">
    <source>
        <dbReference type="ARBA" id="ARBA00004196"/>
    </source>
</evidence>
<gene>
    <name evidence="6" type="primary">desE</name>
    <name evidence="6" type="ORF">GCM10023195_65360</name>
</gene>
<dbReference type="EMBL" id="BAABHJ010000027">
    <property type="protein sequence ID" value="GAA4614909.1"/>
    <property type="molecule type" value="Genomic_DNA"/>
</dbReference>
<feature type="domain" description="Fe/B12 periplasmic-binding" evidence="5">
    <location>
        <begin position="62"/>
        <end position="340"/>
    </location>
</feature>
<keyword evidence="4" id="KW-0732">Signal</keyword>
<dbReference type="Pfam" id="PF01497">
    <property type="entry name" value="Peripla_BP_2"/>
    <property type="match status" value="1"/>
</dbReference>
<evidence type="ECO:0000256" key="2">
    <source>
        <dbReference type="ARBA" id="ARBA00008814"/>
    </source>
</evidence>
<reference evidence="7" key="1">
    <citation type="journal article" date="2019" name="Int. J. Syst. Evol. Microbiol.">
        <title>The Global Catalogue of Microorganisms (GCM) 10K type strain sequencing project: providing services to taxonomists for standard genome sequencing and annotation.</title>
        <authorList>
            <consortium name="The Broad Institute Genomics Platform"/>
            <consortium name="The Broad Institute Genome Sequencing Center for Infectious Disease"/>
            <person name="Wu L."/>
            <person name="Ma J."/>
        </authorList>
    </citation>
    <scope>NUCLEOTIDE SEQUENCE [LARGE SCALE GENOMIC DNA]</scope>
    <source>
        <strain evidence="7">JCM 17938</strain>
    </source>
</reference>
<dbReference type="PROSITE" id="PS51257">
    <property type="entry name" value="PROKAR_LIPOPROTEIN"/>
    <property type="match status" value="1"/>
</dbReference>
<evidence type="ECO:0000256" key="4">
    <source>
        <dbReference type="ARBA" id="ARBA00022729"/>
    </source>
</evidence>
<dbReference type="InterPro" id="IPR051313">
    <property type="entry name" value="Bact_iron-sidero_bind"/>
</dbReference>
<evidence type="ECO:0000259" key="5">
    <source>
        <dbReference type="PROSITE" id="PS50983"/>
    </source>
</evidence>